<feature type="transmembrane region" description="Helical" evidence="5">
    <location>
        <begin position="588"/>
        <end position="608"/>
    </location>
</feature>
<dbReference type="NCBIfam" id="TIGR03061">
    <property type="entry name" value="pip_yhgE_Nterm"/>
    <property type="match status" value="1"/>
</dbReference>
<reference evidence="7 8" key="1">
    <citation type="submission" date="2019-03" db="EMBL/GenBank/DDBJ databases">
        <title>Genomics of glacier-inhabiting Cryobacterium strains.</title>
        <authorList>
            <person name="Liu Q."/>
            <person name="Xin Y.-H."/>
        </authorList>
    </citation>
    <scope>NUCLEOTIDE SEQUENCE [LARGE SCALE GENOMIC DNA]</scope>
    <source>
        <strain evidence="7 8">MDB2-B</strain>
    </source>
</reference>
<keyword evidence="8" id="KW-1185">Reference proteome</keyword>
<evidence type="ECO:0000256" key="3">
    <source>
        <dbReference type="ARBA" id="ARBA00022989"/>
    </source>
</evidence>
<dbReference type="InterPro" id="IPR051328">
    <property type="entry name" value="T7SS_ABC-Transporter"/>
</dbReference>
<comment type="caution">
    <text evidence="7">The sequence shown here is derived from an EMBL/GenBank/DDBJ whole genome shotgun (WGS) entry which is preliminary data.</text>
</comment>
<dbReference type="InterPro" id="IPR017500">
    <property type="entry name" value="Phage_infect_YhgE_N"/>
</dbReference>
<dbReference type="InterPro" id="IPR011049">
    <property type="entry name" value="Serralysin-like_metalloprot_C"/>
</dbReference>
<dbReference type="InterPro" id="IPR023908">
    <property type="entry name" value="xxxLxxG_rpt"/>
</dbReference>
<feature type="transmembrane region" description="Helical" evidence="5">
    <location>
        <begin position="744"/>
        <end position="766"/>
    </location>
</feature>
<keyword evidence="3 5" id="KW-1133">Transmembrane helix</keyword>
<sequence length="784" mass="76485">MIRAELARLTATVMSRVALAALLLVPVLYGGLYLWANQDPYAGLDRVPVALVVADTGTVIDNVSHNYGDDIATELSDAGAFQWHRVSAATAEAGVADASYDFSVTIPADFSEGIASSATSAPRKSVITLTTNDTNSYLASTIGGQAATKIREAIVSKVNEEAADRLLIGLSDVRSSLVTAADGATKLTDGATSATDGSASLASGAAQLSSGVGVLASGLGQLATGTSSLATGAGQLATGTRDLATGAGTLASGTSQLSSGATSLAAGTATLATGAGQVSAGATKVSSGAADLAAGTKDLAAGTALVSGGASAMSDWLTAFSKAAPTLATKALATDDTITAATSELTAAPSTITTALQTAGLSSTQLDAVLAAVHASIDPITARLDGQHDDASAVASDLGIFAGTSGKLAPVATLTATGAANSAAGAVTARDGAAKLATGAAQTAAGASTVSTGANTAAAGAAKLASGASDASTGAAKLASGAGTAASGAASLSTGAGTVNSGAASAATGASTAATGAESLATGATSLNTGLVTLQSGAGVLRDGLANGVTSIPNSDAPTRTLQGSTIADPVSLATAAVTSAGTYGAGMAPFFASLAGWIGIYALFLIVKPVSRRAITALHSPLKITLAGWLTPGLLGLVQMAGLFGILAGILHFEVHNPVGTYAMMGLAALAFAAIILALNVWLGSVGQFIGLVLMVIQLVTAGGTFPWQTLPAPLAWLHHVVPMSYAVDGIRQLMYGGNPATAWADAGVLLLWVVGGLVLAAVGVTRMTHFRTLRDLRPSLIG</sequence>
<dbReference type="PANTHER" id="PTHR43077">
    <property type="entry name" value="TRANSPORT PERMEASE YVFS-RELATED"/>
    <property type="match status" value="1"/>
</dbReference>
<evidence type="ECO:0000256" key="2">
    <source>
        <dbReference type="ARBA" id="ARBA00022692"/>
    </source>
</evidence>
<comment type="subcellular location">
    <subcellularLocation>
        <location evidence="1">Membrane</location>
        <topology evidence="1">Multi-pass membrane protein</topology>
    </subcellularLocation>
</comment>
<dbReference type="InterPro" id="IPR017501">
    <property type="entry name" value="Phage_infect_YhgE_C"/>
</dbReference>
<keyword evidence="2 5" id="KW-0812">Transmembrane</keyword>
<dbReference type="PANTHER" id="PTHR43077:SF5">
    <property type="entry name" value="PHAGE INFECTION PROTEIN"/>
    <property type="match status" value="1"/>
</dbReference>
<feature type="transmembrane region" description="Helical" evidence="5">
    <location>
        <begin position="690"/>
        <end position="709"/>
    </location>
</feature>
<organism evidence="7 8">
    <name type="scientific">Cryobacterium algoricola</name>
    <dbReference type="NCBI Taxonomy" id="1259183"/>
    <lineage>
        <taxon>Bacteria</taxon>
        <taxon>Bacillati</taxon>
        <taxon>Actinomycetota</taxon>
        <taxon>Actinomycetes</taxon>
        <taxon>Micrococcales</taxon>
        <taxon>Microbacteriaceae</taxon>
        <taxon>Cryobacterium</taxon>
    </lineage>
</organism>
<feature type="transmembrane region" description="Helical" evidence="5">
    <location>
        <begin position="660"/>
        <end position="683"/>
    </location>
</feature>
<evidence type="ECO:0000259" key="6">
    <source>
        <dbReference type="Pfam" id="PF12698"/>
    </source>
</evidence>
<accession>A0ABY2IEV3</accession>
<evidence type="ECO:0000256" key="4">
    <source>
        <dbReference type="ARBA" id="ARBA00023136"/>
    </source>
</evidence>
<name>A0ABY2IEV3_9MICO</name>
<feature type="domain" description="ABC-2 type transporter transmembrane" evidence="6">
    <location>
        <begin position="577"/>
        <end position="763"/>
    </location>
</feature>
<dbReference type="NCBIfam" id="TIGR03057">
    <property type="entry name" value="xxxLxxG_by_4"/>
    <property type="match status" value="4"/>
</dbReference>
<evidence type="ECO:0000256" key="1">
    <source>
        <dbReference type="ARBA" id="ARBA00004141"/>
    </source>
</evidence>
<proteinExistence type="predicted"/>
<evidence type="ECO:0000313" key="8">
    <source>
        <dbReference type="Proteomes" id="UP000297608"/>
    </source>
</evidence>
<evidence type="ECO:0000256" key="5">
    <source>
        <dbReference type="SAM" id="Phobius"/>
    </source>
</evidence>
<dbReference type="InterPro" id="IPR013525">
    <property type="entry name" value="ABC2_TM"/>
</dbReference>
<dbReference type="RefSeq" id="WP_134533191.1">
    <property type="nucleotide sequence ID" value="NZ_SOFG01000007.1"/>
</dbReference>
<protein>
    <submittedName>
        <fullName evidence="7">YhgE/Pip domain-containing protein</fullName>
    </submittedName>
</protein>
<keyword evidence="4 5" id="KW-0472">Membrane</keyword>
<dbReference type="Pfam" id="PF12698">
    <property type="entry name" value="ABC2_membrane_3"/>
    <property type="match status" value="1"/>
</dbReference>
<dbReference type="NCBIfam" id="TIGR03062">
    <property type="entry name" value="pip_yhgE_Cterm"/>
    <property type="match status" value="1"/>
</dbReference>
<dbReference type="Proteomes" id="UP000297608">
    <property type="component" value="Unassembled WGS sequence"/>
</dbReference>
<gene>
    <name evidence="7" type="ORF">E3O44_05090</name>
</gene>
<evidence type="ECO:0000313" key="7">
    <source>
        <dbReference type="EMBL" id="TFB89002.1"/>
    </source>
</evidence>
<dbReference type="SUPFAM" id="SSF101967">
    <property type="entry name" value="Adhesin YadA, collagen-binding domain"/>
    <property type="match status" value="2"/>
</dbReference>
<dbReference type="EMBL" id="SOFG01000007">
    <property type="protein sequence ID" value="TFB89002.1"/>
    <property type="molecule type" value="Genomic_DNA"/>
</dbReference>
<feature type="transmembrane region" description="Helical" evidence="5">
    <location>
        <begin position="629"/>
        <end position="654"/>
    </location>
</feature>